<feature type="region of interest" description="Disordered" evidence="1">
    <location>
        <begin position="125"/>
        <end position="165"/>
    </location>
</feature>
<feature type="non-terminal residue" evidence="2">
    <location>
        <position position="287"/>
    </location>
</feature>
<sequence>MDIAIEKTLNRVHRLLPHAIESPNDAGQTSEIVEKQLHALSSLEEIAEDFHACELVKVIRHTLASALEDSLPEALGAAAATDAGDAPALASAAADTLQNSHQFRTARQQLLTDAAAAVQQLLLRKRQPNSDLEKEGAHREPESLSAPSLGGDSAPPNSDSDLSDDELLGQGEVARMATLLHEPAERSKALQMLENIGFVEVVGSHSWPQVVEGLKAMLDDAEPTIVKQTVALHGALLGTCCEEAPVQIGHLYLNLANHLEAVFAAGKMLRVTQFSLDDAATRHILRQ</sequence>
<evidence type="ECO:0000256" key="1">
    <source>
        <dbReference type="SAM" id="MobiDB-lite"/>
    </source>
</evidence>
<proteinExistence type="predicted"/>
<keyword evidence="3" id="KW-1185">Reference proteome</keyword>
<feature type="compositionally biased region" description="Basic and acidic residues" evidence="1">
    <location>
        <begin position="131"/>
        <end position="142"/>
    </location>
</feature>
<evidence type="ECO:0000313" key="2">
    <source>
        <dbReference type="EMBL" id="KAK3248798.1"/>
    </source>
</evidence>
<name>A0AAE0F1X5_9CHLO</name>
<evidence type="ECO:0000313" key="3">
    <source>
        <dbReference type="Proteomes" id="UP001190700"/>
    </source>
</evidence>
<gene>
    <name evidence="2" type="ORF">CYMTET_41747</name>
</gene>
<dbReference type="Proteomes" id="UP001190700">
    <property type="component" value="Unassembled WGS sequence"/>
</dbReference>
<reference evidence="2 3" key="1">
    <citation type="journal article" date="2015" name="Genome Biol. Evol.">
        <title>Comparative Genomics of a Bacterivorous Green Alga Reveals Evolutionary Causalities and Consequences of Phago-Mixotrophic Mode of Nutrition.</title>
        <authorList>
            <person name="Burns J.A."/>
            <person name="Paasch A."/>
            <person name="Narechania A."/>
            <person name="Kim E."/>
        </authorList>
    </citation>
    <scope>NUCLEOTIDE SEQUENCE [LARGE SCALE GENOMIC DNA]</scope>
    <source>
        <strain evidence="2 3">PLY_AMNH</strain>
    </source>
</reference>
<protein>
    <submittedName>
        <fullName evidence="2">Uncharacterized protein</fullName>
    </submittedName>
</protein>
<accession>A0AAE0F1X5</accession>
<dbReference type="EMBL" id="LGRX02027785">
    <property type="protein sequence ID" value="KAK3248798.1"/>
    <property type="molecule type" value="Genomic_DNA"/>
</dbReference>
<dbReference type="AlphaFoldDB" id="A0AAE0F1X5"/>
<organism evidence="2 3">
    <name type="scientific">Cymbomonas tetramitiformis</name>
    <dbReference type="NCBI Taxonomy" id="36881"/>
    <lineage>
        <taxon>Eukaryota</taxon>
        <taxon>Viridiplantae</taxon>
        <taxon>Chlorophyta</taxon>
        <taxon>Pyramimonadophyceae</taxon>
        <taxon>Pyramimonadales</taxon>
        <taxon>Pyramimonadaceae</taxon>
        <taxon>Cymbomonas</taxon>
    </lineage>
</organism>
<comment type="caution">
    <text evidence="2">The sequence shown here is derived from an EMBL/GenBank/DDBJ whole genome shotgun (WGS) entry which is preliminary data.</text>
</comment>